<keyword evidence="5" id="KW-0378">Hydrolase</keyword>
<evidence type="ECO:0000256" key="3">
    <source>
        <dbReference type="ARBA" id="ARBA00008773"/>
    </source>
</evidence>
<organism evidence="8 9">
    <name type="scientific">Phyllachora maydis</name>
    <dbReference type="NCBI Taxonomy" id="1825666"/>
    <lineage>
        <taxon>Eukaryota</taxon>
        <taxon>Fungi</taxon>
        <taxon>Dikarya</taxon>
        <taxon>Ascomycota</taxon>
        <taxon>Pezizomycotina</taxon>
        <taxon>Sordariomycetes</taxon>
        <taxon>Sordariomycetidae</taxon>
        <taxon>Phyllachorales</taxon>
        <taxon>Phyllachoraceae</taxon>
        <taxon>Phyllachora</taxon>
    </lineage>
</organism>
<evidence type="ECO:0000256" key="1">
    <source>
        <dbReference type="ARBA" id="ARBA00000382"/>
    </source>
</evidence>
<evidence type="ECO:0000256" key="5">
    <source>
        <dbReference type="ARBA" id="ARBA00022801"/>
    </source>
</evidence>
<name>A0AAD9M8J6_9PEZI</name>
<gene>
    <name evidence="8" type="ORF">P8C59_001048</name>
</gene>
<dbReference type="InterPro" id="IPR017853">
    <property type="entry name" value="GH"/>
</dbReference>
<evidence type="ECO:0000256" key="2">
    <source>
        <dbReference type="ARBA" id="ARBA00004196"/>
    </source>
</evidence>
<dbReference type="AlphaFoldDB" id="A0AAD9M8J6"/>
<dbReference type="EC" id="3.2.1.39" evidence="4"/>
<feature type="chain" id="PRO_5042165143" description="glucan endo-1,3-beta-D-glucosidase" evidence="7">
    <location>
        <begin position="18"/>
        <end position="396"/>
    </location>
</feature>
<dbReference type="GO" id="GO:0005576">
    <property type="term" value="C:extracellular region"/>
    <property type="evidence" value="ECO:0007669"/>
    <property type="project" value="TreeGrafter"/>
</dbReference>
<protein>
    <recommendedName>
        <fullName evidence="4">glucan endo-1,3-beta-D-glucosidase</fullName>
        <ecNumber evidence="4">3.2.1.39</ecNumber>
    </recommendedName>
</protein>
<comment type="catalytic activity">
    <reaction evidence="1">
        <text>Hydrolysis of (1-&gt;3)-beta-D-glucosidic linkages in (1-&gt;3)-beta-D-glucans.</text>
        <dbReference type="EC" id="3.2.1.39"/>
    </reaction>
</comment>
<evidence type="ECO:0000313" key="8">
    <source>
        <dbReference type="EMBL" id="KAK2067292.1"/>
    </source>
</evidence>
<comment type="caution">
    <text evidence="8">The sequence shown here is derived from an EMBL/GenBank/DDBJ whole genome shotgun (WGS) entry which is preliminary data.</text>
</comment>
<dbReference type="InterPro" id="IPR050732">
    <property type="entry name" value="Beta-glucan_modifiers"/>
</dbReference>
<dbReference type="EMBL" id="JAQQPM010000001">
    <property type="protein sequence ID" value="KAK2067292.1"/>
    <property type="molecule type" value="Genomic_DNA"/>
</dbReference>
<dbReference type="SUPFAM" id="SSF51445">
    <property type="entry name" value="(Trans)glycosidases"/>
    <property type="match status" value="1"/>
</dbReference>
<comment type="subcellular location">
    <subcellularLocation>
        <location evidence="2">Cell envelope</location>
    </subcellularLocation>
</comment>
<dbReference type="GO" id="GO:0042973">
    <property type="term" value="F:glucan endo-1,3-beta-D-glucosidase activity"/>
    <property type="evidence" value="ECO:0007669"/>
    <property type="project" value="UniProtKB-EC"/>
</dbReference>
<feature type="region of interest" description="Disordered" evidence="6">
    <location>
        <begin position="326"/>
        <end position="370"/>
    </location>
</feature>
<keyword evidence="7" id="KW-0732">Signal</keyword>
<reference evidence="8" key="1">
    <citation type="journal article" date="2023" name="Mol. Plant Microbe Interact.">
        <title>Elucidating the Obligate Nature and Biological Capacity of an Invasive Fungal Corn Pathogen.</title>
        <authorList>
            <person name="MacCready J.S."/>
            <person name="Roggenkamp E.M."/>
            <person name="Gdanetz K."/>
            <person name="Chilvers M.I."/>
        </authorList>
    </citation>
    <scope>NUCLEOTIDE SEQUENCE</scope>
    <source>
        <strain evidence="8">PM02</strain>
    </source>
</reference>
<comment type="similarity">
    <text evidence="3">Belongs to the glycosyl hydrolase 17 family.</text>
</comment>
<dbReference type="PANTHER" id="PTHR16631">
    <property type="entry name" value="GLUCAN 1,3-BETA-GLUCOSIDASE"/>
    <property type="match status" value="1"/>
</dbReference>
<feature type="signal peptide" evidence="7">
    <location>
        <begin position="1"/>
        <end position="17"/>
    </location>
</feature>
<dbReference type="PANTHER" id="PTHR16631:SF13">
    <property type="entry name" value="GLUCAN ENDO-1,3-BETA-GLUCOSIDASE EGLC-RELATED"/>
    <property type="match status" value="1"/>
</dbReference>
<dbReference type="Gene3D" id="3.20.20.80">
    <property type="entry name" value="Glycosidases"/>
    <property type="match status" value="1"/>
</dbReference>
<evidence type="ECO:0000256" key="7">
    <source>
        <dbReference type="SAM" id="SignalP"/>
    </source>
</evidence>
<dbReference type="GO" id="GO:0071555">
    <property type="term" value="P:cell wall organization"/>
    <property type="evidence" value="ECO:0007669"/>
    <property type="project" value="TreeGrafter"/>
</dbReference>
<dbReference type="Proteomes" id="UP001217918">
    <property type="component" value="Unassembled WGS sequence"/>
</dbReference>
<dbReference type="GO" id="GO:0009986">
    <property type="term" value="C:cell surface"/>
    <property type="evidence" value="ECO:0007669"/>
    <property type="project" value="TreeGrafter"/>
</dbReference>
<evidence type="ECO:0000256" key="4">
    <source>
        <dbReference type="ARBA" id="ARBA00012780"/>
    </source>
</evidence>
<accession>A0AAD9M8J6</accession>
<proteinExistence type="inferred from homology"/>
<dbReference type="GO" id="GO:0009277">
    <property type="term" value="C:fungal-type cell wall"/>
    <property type="evidence" value="ECO:0007669"/>
    <property type="project" value="TreeGrafter"/>
</dbReference>
<sequence length="396" mass="40469">MHTSAASLLAFAASVQAVYKGFNYASTNGDKSPRTAADFTEYFKTAQKLVGTSGFSSARLYTMIQAGTTADPISAIDAAIATNTTLLLGLWASGDGYPNELNALKAAIAKYGSTLSNIVAGISIGSEDMYRISPIGIAAKSGLGLDPDTLVSYIKQAREVVAGTPLAAARFGHVDTSNAWVNASNAAVAEAVDWIGMDAYPFFETTMTNDIGSAKGLFEKAINEVKAATGNKELLITETGWPISGPSQNLGVASLDNAEMFWQEVGCAVFDKISTWWYILSETGAEPDFSVVVDPSNPTPKYNLVCKSNAGLNLAGASTSSATATTVTSTNSTSGQGFNSASSSNSSSSGSGSSSNPGSGTSTAPTTTGTPHSAANAKFFSAGAAVVAVLAAVLAL</sequence>
<evidence type="ECO:0000313" key="9">
    <source>
        <dbReference type="Proteomes" id="UP001217918"/>
    </source>
</evidence>
<keyword evidence="9" id="KW-1185">Reference proteome</keyword>
<evidence type="ECO:0000256" key="6">
    <source>
        <dbReference type="SAM" id="MobiDB-lite"/>
    </source>
</evidence>